<name>A0ABR2BAS6_9ROSI</name>
<feature type="compositionally biased region" description="Basic and acidic residues" evidence="1">
    <location>
        <begin position="56"/>
        <end position="66"/>
    </location>
</feature>
<sequence length="66" mass="7391">MPSNLGYVSVSLISAKGVQCKCLYEVWLNCRAKKLEREKVVQTEYPGRSGDMHSATVRETKELGSK</sequence>
<reference evidence="2 3" key="1">
    <citation type="journal article" date="2024" name="G3 (Bethesda)">
        <title>Genome assembly of Hibiscus sabdariffa L. provides insights into metabolisms of medicinal natural products.</title>
        <authorList>
            <person name="Kim T."/>
        </authorList>
    </citation>
    <scope>NUCLEOTIDE SEQUENCE [LARGE SCALE GENOMIC DNA]</scope>
    <source>
        <strain evidence="2">TK-2024</strain>
        <tissue evidence="2">Old leaves</tissue>
    </source>
</reference>
<gene>
    <name evidence="2" type="ORF">V6N12_033228</name>
</gene>
<proteinExistence type="predicted"/>
<accession>A0ABR2BAS6</accession>
<dbReference type="Proteomes" id="UP001472677">
    <property type="component" value="Unassembled WGS sequence"/>
</dbReference>
<evidence type="ECO:0000313" key="3">
    <source>
        <dbReference type="Proteomes" id="UP001472677"/>
    </source>
</evidence>
<evidence type="ECO:0000256" key="1">
    <source>
        <dbReference type="SAM" id="MobiDB-lite"/>
    </source>
</evidence>
<organism evidence="2 3">
    <name type="scientific">Hibiscus sabdariffa</name>
    <name type="common">roselle</name>
    <dbReference type="NCBI Taxonomy" id="183260"/>
    <lineage>
        <taxon>Eukaryota</taxon>
        <taxon>Viridiplantae</taxon>
        <taxon>Streptophyta</taxon>
        <taxon>Embryophyta</taxon>
        <taxon>Tracheophyta</taxon>
        <taxon>Spermatophyta</taxon>
        <taxon>Magnoliopsida</taxon>
        <taxon>eudicotyledons</taxon>
        <taxon>Gunneridae</taxon>
        <taxon>Pentapetalae</taxon>
        <taxon>rosids</taxon>
        <taxon>malvids</taxon>
        <taxon>Malvales</taxon>
        <taxon>Malvaceae</taxon>
        <taxon>Malvoideae</taxon>
        <taxon>Hibiscus</taxon>
    </lineage>
</organism>
<comment type="caution">
    <text evidence="2">The sequence shown here is derived from an EMBL/GenBank/DDBJ whole genome shotgun (WGS) entry which is preliminary data.</text>
</comment>
<dbReference type="EMBL" id="JBBPBM010000146">
    <property type="protein sequence ID" value="KAK8504011.1"/>
    <property type="molecule type" value="Genomic_DNA"/>
</dbReference>
<feature type="region of interest" description="Disordered" evidence="1">
    <location>
        <begin position="44"/>
        <end position="66"/>
    </location>
</feature>
<keyword evidence="3" id="KW-1185">Reference proteome</keyword>
<evidence type="ECO:0000313" key="2">
    <source>
        <dbReference type="EMBL" id="KAK8504011.1"/>
    </source>
</evidence>
<protein>
    <submittedName>
        <fullName evidence="2">Uncharacterized protein</fullName>
    </submittedName>
</protein>